<evidence type="ECO:0000256" key="1">
    <source>
        <dbReference type="ARBA" id="ARBA00023015"/>
    </source>
</evidence>
<dbReference type="InterPro" id="IPR000843">
    <property type="entry name" value="HTH_LacI"/>
</dbReference>
<dbReference type="PANTHER" id="PTHR30146">
    <property type="entry name" value="LACI-RELATED TRANSCRIPTIONAL REPRESSOR"/>
    <property type="match status" value="1"/>
</dbReference>
<keyword evidence="2" id="KW-0238">DNA-binding</keyword>
<dbReference type="GO" id="GO:0000976">
    <property type="term" value="F:transcription cis-regulatory region binding"/>
    <property type="evidence" value="ECO:0007669"/>
    <property type="project" value="TreeGrafter"/>
</dbReference>
<accession>A0A1S6QIJ4</accession>
<name>A0A1S6QIJ4_9LACO</name>
<evidence type="ECO:0000313" key="6">
    <source>
        <dbReference type="Proteomes" id="UP000030361"/>
    </source>
</evidence>
<feature type="domain" description="HTH lacI-type" evidence="4">
    <location>
        <begin position="2"/>
        <end position="47"/>
    </location>
</feature>
<keyword evidence="1" id="KW-0805">Transcription regulation</keyword>
<dbReference type="SMART" id="SM00354">
    <property type="entry name" value="HTH_LACI"/>
    <property type="match status" value="1"/>
</dbReference>
<keyword evidence="3" id="KW-0804">Transcription</keyword>
<dbReference type="GO" id="GO:0003700">
    <property type="term" value="F:DNA-binding transcription factor activity"/>
    <property type="evidence" value="ECO:0007669"/>
    <property type="project" value="TreeGrafter"/>
</dbReference>
<dbReference type="PANTHER" id="PTHR30146:SF149">
    <property type="entry name" value="HTH-TYPE TRANSCRIPTIONAL REGULATOR EBGR"/>
    <property type="match status" value="1"/>
</dbReference>
<dbReference type="Pfam" id="PF00356">
    <property type="entry name" value="LacI"/>
    <property type="match status" value="1"/>
</dbReference>
<dbReference type="Pfam" id="PF13377">
    <property type="entry name" value="Peripla_BP_3"/>
    <property type="match status" value="1"/>
</dbReference>
<dbReference type="OrthoDB" id="43195at2"/>
<dbReference type="Proteomes" id="UP000030361">
    <property type="component" value="Chromosome"/>
</dbReference>
<dbReference type="EMBL" id="CP018906">
    <property type="protein sequence ID" value="AQW21427.1"/>
    <property type="molecule type" value="Genomic_DNA"/>
</dbReference>
<dbReference type="KEGG" id="lcu:PL11_005510"/>
<dbReference type="InterPro" id="IPR010982">
    <property type="entry name" value="Lambda_DNA-bd_dom_sf"/>
</dbReference>
<evidence type="ECO:0000259" key="4">
    <source>
        <dbReference type="PROSITE" id="PS50932"/>
    </source>
</evidence>
<gene>
    <name evidence="5" type="ORF">PL11_005510</name>
</gene>
<reference evidence="5 6" key="1">
    <citation type="journal article" date="2015" name="Genome Announc.">
        <title>Genome Sequence of Lactobacillus curieae CCTCC M 2011381T, a Novel Producer of Gamma-aminobutyric Acid.</title>
        <authorList>
            <person name="Wang Y."/>
            <person name="Wang Y."/>
            <person name="Lang C."/>
            <person name="Wei D."/>
            <person name="Xu P."/>
            <person name="Xie J."/>
        </authorList>
    </citation>
    <scope>NUCLEOTIDE SEQUENCE [LARGE SCALE GENOMIC DNA]</scope>
    <source>
        <strain evidence="5 6">CCTCC M 2011381</strain>
    </source>
</reference>
<dbReference type="PROSITE" id="PS50932">
    <property type="entry name" value="HTH_LACI_2"/>
    <property type="match status" value="1"/>
</dbReference>
<dbReference type="InterPro" id="IPR046335">
    <property type="entry name" value="LacI/GalR-like_sensor"/>
</dbReference>
<keyword evidence="6" id="KW-1185">Reference proteome</keyword>
<sequence length="346" mass="38288">MTTIRDISKAAKVSPGTVSRALNPQKSSSVSEATRVKVKTIAKQMGYSLPEKRTNPSDTGRNIDGLSFALINTHTIEEETKDEYWRLVRLGIYKELENQKISLDKVIDLRDGLNPWDIADFDAVLIVGTISKATAQKLSEVNPNLLVVDGGINLDHCAHTIDTNFAELTQSTLDLLAKKTNKDIAMISGHRREVDLDGTVNDSVEDPRVAAYKQWCVNNNRKELFVNTNWSNNEALKQTDNLLESEGDNLGAIFVNSDSLLAIGTLKSLRNHNIDVGKQIHLVSFDDMDFAALLSPALTTISIPKVDLGKAAVIKAKSIAKSLEMNWTERTIIPGKIIFRDTFTQE</sequence>
<proteinExistence type="predicted"/>
<dbReference type="RefSeq" id="WP_035167875.1">
    <property type="nucleotide sequence ID" value="NZ_CP018906.1"/>
</dbReference>
<organism evidence="5 6">
    <name type="scientific">Lentilactobacillus curieae</name>
    <dbReference type="NCBI Taxonomy" id="1138822"/>
    <lineage>
        <taxon>Bacteria</taxon>
        <taxon>Bacillati</taxon>
        <taxon>Bacillota</taxon>
        <taxon>Bacilli</taxon>
        <taxon>Lactobacillales</taxon>
        <taxon>Lactobacillaceae</taxon>
        <taxon>Lentilactobacillus</taxon>
    </lineage>
</organism>
<dbReference type="SUPFAM" id="SSF47413">
    <property type="entry name" value="lambda repressor-like DNA-binding domains"/>
    <property type="match status" value="1"/>
</dbReference>
<protein>
    <submittedName>
        <fullName evidence="5">LacI family transcriptional regulator</fullName>
    </submittedName>
</protein>
<dbReference type="SUPFAM" id="SSF53822">
    <property type="entry name" value="Periplasmic binding protein-like I"/>
    <property type="match status" value="1"/>
</dbReference>
<dbReference type="AlphaFoldDB" id="A0A1S6QIJ4"/>
<evidence type="ECO:0000256" key="3">
    <source>
        <dbReference type="ARBA" id="ARBA00023163"/>
    </source>
</evidence>
<dbReference type="eggNOG" id="COG1609">
    <property type="taxonomic scope" value="Bacteria"/>
</dbReference>
<evidence type="ECO:0000256" key="2">
    <source>
        <dbReference type="ARBA" id="ARBA00023125"/>
    </source>
</evidence>
<evidence type="ECO:0000313" key="5">
    <source>
        <dbReference type="EMBL" id="AQW21427.1"/>
    </source>
</evidence>
<dbReference type="Gene3D" id="1.10.260.40">
    <property type="entry name" value="lambda repressor-like DNA-binding domains"/>
    <property type="match status" value="1"/>
</dbReference>
<dbReference type="CDD" id="cd01392">
    <property type="entry name" value="HTH_LacI"/>
    <property type="match status" value="1"/>
</dbReference>
<dbReference type="InterPro" id="IPR028082">
    <property type="entry name" value="Peripla_BP_I"/>
</dbReference>
<dbReference type="Gene3D" id="3.40.50.2300">
    <property type="match status" value="2"/>
</dbReference>